<keyword evidence="4" id="KW-1185">Reference proteome</keyword>
<dbReference type="EMBL" id="SZQL01000009">
    <property type="protein sequence ID" value="TKK67970.1"/>
    <property type="molecule type" value="Genomic_DNA"/>
</dbReference>
<protein>
    <recommendedName>
        <fullName evidence="2">Glycogen debranching enzyme C-terminal domain-containing protein</fullName>
    </recommendedName>
</protein>
<dbReference type="InterPro" id="IPR008928">
    <property type="entry name" value="6-hairpin_glycosidase_sf"/>
</dbReference>
<dbReference type="GO" id="GO:0005975">
    <property type="term" value="P:carbohydrate metabolic process"/>
    <property type="evidence" value="ECO:0007669"/>
    <property type="project" value="InterPro"/>
</dbReference>
<dbReference type="SUPFAM" id="SSF48208">
    <property type="entry name" value="Six-hairpin glycosidases"/>
    <property type="match status" value="1"/>
</dbReference>
<name>A0A4U3KZK8_9BACT</name>
<proteinExistence type="predicted"/>
<evidence type="ECO:0000259" key="2">
    <source>
        <dbReference type="Pfam" id="PF06202"/>
    </source>
</evidence>
<dbReference type="RefSeq" id="WP_137262073.1">
    <property type="nucleotide sequence ID" value="NZ_SZQL01000009.1"/>
</dbReference>
<evidence type="ECO:0000313" key="4">
    <source>
        <dbReference type="Proteomes" id="UP000305848"/>
    </source>
</evidence>
<evidence type="ECO:0000313" key="3">
    <source>
        <dbReference type="EMBL" id="TKK67970.1"/>
    </source>
</evidence>
<dbReference type="OrthoDB" id="1111500at2"/>
<evidence type="ECO:0000256" key="1">
    <source>
        <dbReference type="SAM" id="SignalP"/>
    </source>
</evidence>
<reference evidence="3 4" key="1">
    <citation type="submission" date="2019-05" db="EMBL/GenBank/DDBJ databases">
        <title>Panacibacter sp. strain 17mud1-8 Genome sequencing and assembly.</title>
        <authorList>
            <person name="Chhetri G."/>
        </authorList>
    </citation>
    <scope>NUCLEOTIDE SEQUENCE [LARGE SCALE GENOMIC DNA]</scope>
    <source>
        <strain evidence="3 4">17mud1-8</strain>
    </source>
</reference>
<dbReference type="AlphaFoldDB" id="A0A4U3KZK8"/>
<dbReference type="InterPro" id="IPR032790">
    <property type="entry name" value="GDE_C"/>
</dbReference>
<comment type="caution">
    <text evidence="3">The sequence shown here is derived from an EMBL/GenBank/DDBJ whole genome shotgun (WGS) entry which is preliminary data.</text>
</comment>
<organism evidence="3 4">
    <name type="scientific">Ilyomonas limi</name>
    <dbReference type="NCBI Taxonomy" id="2575867"/>
    <lineage>
        <taxon>Bacteria</taxon>
        <taxon>Pseudomonadati</taxon>
        <taxon>Bacteroidota</taxon>
        <taxon>Chitinophagia</taxon>
        <taxon>Chitinophagales</taxon>
        <taxon>Chitinophagaceae</taxon>
        <taxon>Ilyomonas</taxon>
    </lineage>
</organism>
<accession>A0A4U3KZK8</accession>
<gene>
    <name evidence="3" type="ORF">FC093_12190</name>
</gene>
<feature type="signal peptide" evidence="1">
    <location>
        <begin position="1"/>
        <end position="23"/>
    </location>
</feature>
<dbReference type="InterPro" id="IPR012341">
    <property type="entry name" value="6hp_glycosidase-like_sf"/>
</dbReference>
<dbReference type="Pfam" id="PF06202">
    <property type="entry name" value="GDE_C"/>
    <property type="match status" value="1"/>
</dbReference>
<keyword evidence="1" id="KW-0732">Signal</keyword>
<sequence length="435" mass="49175">MQRVITLLEIITVVLFTVQSAAAQTNKQLAQTILHDKKLDTVLAKAKEVLSKGFNAGDGYPQVWIRDFNTFIETSCEVYSLDSIRKNLLTFLYLQQPNGEIVDGYVLKGHVTWGDPNMYYSSIDTTHVGFKNTVETDQETSLIQAIGKYISITKDTSILYEKIGGKTALERLGLSIEFLLKNRYSNKYNLLTGATTQDWGDVQIEGGAVVDIDSLTHWSVDVYDNAMLIIALNNMIRFAKKEGDKQQWTALKERTATNARKYLWDASKHKFIPHLYVDGSPFPKSFDENKIYFHGGTAVAIEAGLLSKKEIAEVNADMLKNVKLSGAPSIGLTLYPPYPENIYPGSHSNKEYNYQNGGDWSWFGGRMIQQLVTNGYVQEAYDEVQPIIDRVLKNERFYEWYDRDGKPRGSDNFKGSAGVLAKAIVMLRDWAKEHQ</sequence>
<dbReference type="Proteomes" id="UP000305848">
    <property type="component" value="Unassembled WGS sequence"/>
</dbReference>
<feature type="chain" id="PRO_5020952323" description="Glycogen debranching enzyme C-terminal domain-containing protein" evidence="1">
    <location>
        <begin position="24"/>
        <end position="435"/>
    </location>
</feature>
<dbReference type="Gene3D" id="1.50.10.10">
    <property type="match status" value="1"/>
</dbReference>
<feature type="domain" description="Glycogen debranching enzyme C-terminal" evidence="2">
    <location>
        <begin position="137"/>
        <end position="391"/>
    </location>
</feature>